<dbReference type="InterPro" id="IPR036388">
    <property type="entry name" value="WH-like_DNA-bd_sf"/>
</dbReference>
<dbReference type="Proteomes" id="UP000460435">
    <property type="component" value="Unassembled WGS sequence"/>
</dbReference>
<accession>A0A7K3LXP3</accession>
<dbReference type="SMART" id="SM00421">
    <property type="entry name" value="HTH_LUXR"/>
    <property type="match status" value="1"/>
</dbReference>
<reference evidence="5 6" key="1">
    <citation type="submission" date="2019-11" db="EMBL/GenBank/DDBJ databases">
        <authorList>
            <person name="Li X.-J."/>
            <person name="Feng X.-M."/>
        </authorList>
    </citation>
    <scope>NUCLEOTIDE SEQUENCE [LARGE SCALE GENOMIC DNA]</scope>
    <source>
        <strain evidence="5 6">XMNu-373</strain>
    </source>
</reference>
<dbReference type="PROSITE" id="PS50043">
    <property type="entry name" value="HTH_LUXR_2"/>
    <property type="match status" value="1"/>
</dbReference>
<dbReference type="Pfam" id="PF00196">
    <property type="entry name" value="GerE"/>
    <property type="match status" value="1"/>
</dbReference>
<dbReference type="PROSITE" id="PS00622">
    <property type="entry name" value="HTH_LUXR_1"/>
    <property type="match status" value="1"/>
</dbReference>
<proteinExistence type="predicted"/>
<dbReference type="PANTHER" id="PTHR44688:SF16">
    <property type="entry name" value="DNA-BINDING TRANSCRIPTIONAL ACTIVATOR DEVR_DOSR"/>
    <property type="match status" value="1"/>
</dbReference>
<dbReference type="GO" id="GO:0006355">
    <property type="term" value="P:regulation of DNA-templated transcription"/>
    <property type="evidence" value="ECO:0007669"/>
    <property type="project" value="InterPro"/>
</dbReference>
<feature type="domain" description="HTH luxR-type" evidence="4">
    <location>
        <begin position="473"/>
        <end position="538"/>
    </location>
</feature>
<keyword evidence="6" id="KW-1185">Reference proteome</keyword>
<evidence type="ECO:0000313" key="5">
    <source>
        <dbReference type="EMBL" id="NDL55765.1"/>
    </source>
</evidence>
<dbReference type="EMBL" id="WLZY01000001">
    <property type="protein sequence ID" value="NDL55765.1"/>
    <property type="molecule type" value="Genomic_DNA"/>
</dbReference>
<dbReference type="GO" id="GO:0003677">
    <property type="term" value="F:DNA binding"/>
    <property type="evidence" value="ECO:0007669"/>
    <property type="project" value="UniProtKB-KW"/>
</dbReference>
<name>A0A7K3LXP3_9ACTN</name>
<dbReference type="AlphaFoldDB" id="A0A7K3LXP3"/>
<dbReference type="Gene3D" id="1.10.10.10">
    <property type="entry name" value="Winged helix-like DNA-binding domain superfamily/Winged helix DNA-binding domain"/>
    <property type="match status" value="1"/>
</dbReference>
<organism evidence="5 6">
    <name type="scientific">Phytoactinopolyspora mesophila</name>
    <dbReference type="NCBI Taxonomy" id="2650750"/>
    <lineage>
        <taxon>Bacteria</taxon>
        <taxon>Bacillati</taxon>
        <taxon>Actinomycetota</taxon>
        <taxon>Actinomycetes</taxon>
        <taxon>Jiangellales</taxon>
        <taxon>Jiangellaceae</taxon>
        <taxon>Phytoactinopolyspora</taxon>
    </lineage>
</organism>
<dbReference type="InterPro" id="IPR000792">
    <property type="entry name" value="Tscrpt_reg_LuxR_C"/>
</dbReference>
<evidence type="ECO:0000256" key="2">
    <source>
        <dbReference type="ARBA" id="ARBA00023125"/>
    </source>
</evidence>
<dbReference type="SUPFAM" id="SSF48452">
    <property type="entry name" value="TPR-like"/>
    <property type="match status" value="2"/>
</dbReference>
<dbReference type="PANTHER" id="PTHR44688">
    <property type="entry name" value="DNA-BINDING TRANSCRIPTIONAL ACTIVATOR DEVR_DOSR"/>
    <property type="match status" value="1"/>
</dbReference>
<dbReference type="InterPro" id="IPR016032">
    <property type="entry name" value="Sig_transdc_resp-reg_C-effctor"/>
</dbReference>
<evidence type="ECO:0000259" key="4">
    <source>
        <dbReference type="PROSITE" id="PS50043"/>
    </source>
</evidence>
<dbReference type="SUPFAM" id="SSF46894">
    <property type="entry name" value="C-terminal effector domain of the bipartite response regulators"/>
    <property type="match status" value="1"/>
</dbReference>
<dbReference type="InterPro" id="IPR011990">
    <property type="entry name" value="TPR-like_helical_dom_sf"/>
</dbReference>
<protein>
    <recommendedName>
        <fullName evidence="4">HTH luxR-type domain-containing protein</fullName>
    </recommendedName>
</protein>
<dbReference type="CDD" id="cd06170">
    <property type="entry name" value="LuxR_C_like"/>
    <property type="match status" value="1"/>
</dbReference>
<dbReference type="Gene3D" id="1.25.40.10">
    <property type="entry name" value="Tetratricopeptide repeat domain"/>
    <property type="match status" value="2"/>
</dbReference>
<evidence type="ECO:0000256" key="3">
    <source>
        <dbReference type="ARBA" id="ARBA00023163"/>
    </source>
</evidence>
<comment type="caution">
    <text evidence="5">The sequence shown here is derived from an EMBL/GenBank/DDBJ whole genome shotgun (WGS) entry which is preliminary data.</text>
</comment>
<sequence>MHETLSAAREAHRRRDWQAARDSFTEAAAVEPLSADDAFALADAAWWLGLVDESLAAGEQAYRRYLDGDRPGRAAMAAIHIAVDLLLRGDGVLGSGWLRRAQRLLEDQSEAPEHGYLMYLTQVEAGMGGPAYDEVAAAAARVGVLGREHGDPNLVALGILGEGRALLKQGRMAEGFALLDEAMVAVLTEDLSSEWAGNIYCHLMAACHELGDVRRAVAWTRATKEWLQTLPAAVLFTGICRVHRSQVLQATGGWEEAEAEAARVCEDLEHIHVASAAEAHYQVAELCRLRGFFDDAEDAYEQARARGRDPQPGLALLHLARGRPKLAASALEASLAGTDDPLRRLPLRAAQVEIALQAGDFELAGQACDEVAAIADRFGCDGFVATSQTSRAACLLASGQAEPALALLRTACRTWRELGLPYDAARAGVLLARACAAAGDRDGAARELEAARKLFDRLGAVGDVKIVDGLRGHTRSDVGLTAREIEVLAEVAAGRTNRQIADRFVISERTVERHLSNIFVKLDCGSRTAAAAYAHEQGLVPRAE</sequence>
<dbReference type="RefSeq" id="WP_162448444.1">
    <property type="nucleotide sequence ID" value="NZ_WLZY01000001.1"/>
</dbReference>
<gene>
    <name evidence="5" type="ORF">F7O44_01635</name>
</gene>
<keyword evidence="2" id="KW-0238">DNA-binding</keyword>
<keyword evidence="1" id="KW-0805">Transcription regulation</keyword>
<evidence type="ECO:0000256" key="1">
    <source>
        <dbReference type="ARBA" id="ARBA00023015"/>
    </source>
</evidence>
<dbReference type="PRINTS" id="PR00038">
    <property type="entry name" value="HTHLUXR"/>
</dbReference>
<evidence type="ECO:0000313" key="6">
    <source>
        <dbReference type="Proteomes" id="UP000460435"/>
    </source>
</evidence>
<keyword evidence="3" id="KW-0804">Transcription</keyword>